<accession>A0A926HQ03</accession>
<dbReference type="FunFam" id="3.40.50.300:FF:000134">
    <property type="entry name" value="Iron-enterobactin ABC transporter ATP-binding protein"/>
    <property type="match status" value="1"/>
</dbReference>
<evidence type="ECO:0000256" key="9">
    <source>
        <dbReference type="ARBA" id="ARBA00023136"/>
    </source>
</evidence>
<dbReference type="GO" id="GO:0016887">
    <property type="term" value="F:ATP hydrolysis activity"/>
    <property type="evidence" value="ECO:0007669"/>
    <property type="project" value="InterPro"/>
</dbReference>
<keyword evidence="6 11" id="KW-0067">ATP-binding</keyword>
<comment type="caution">
    <text evidence="11">The sequence shown here is derived from an EMBL/GenBank/DDBJ whole genome shotgun (WGS) entry which is preliminary data.</text>
</comment>
<gene>
    <name evidence="11" type="ORF">H8696_07660</name>
</gene>
<keyword evidence="9" id="KW-0472">Membrane</keyword>
<keyword evidence="2" id="KW-0813">Transport</keyword>
<evidence type="ECO:0000256" key="3">
    <source>
        <dbReference type="ARBA" id="ARBA00022475"/>
    </source>
</evidence>
<proteinExistence type="predicted"/>
<evidence type="ECO:0000256" key="4">
    <source>
        <dbReference type="ARBA" id="ARBA00022496"/>
    </source>
</evidence>
<dbReference type="PANTHER" id="PTHR42771">
    <property type="entry name" value="IRON(3+)-HYDROXAMATE IMPORT ATP-BINDING PROTEIN FHUC"/>
    <property type="match status" value="1"/>
</dbReference>
<sequence>MIELKKISAGYDGVKRIEHIDLCLAPGSFTAIIGPNGCGKTTLLRVMARLLPPYDGEIKIGGKPAAEYEPKAFARLVSILPQSRDIPDITVEGLAAHGRFPYLGFPRRLGPQDRDAVERALEITGAAAYRSRYLRQLSGGERQKAYIAMIVAQDAETVLLDEPTTHLDIGRRFEVLELAHLLHRAGKTVVLVLHDIAEALEWCPEIVVMEKGHIRAQGSPETVFDSGTLDQVFGVRSQRIGGHYFFQALSSSSKSS</sequence>
<evidence type="ECO:0000259" key="10">
    <source>
        <dbReference type="PROSITE" id="PS50893"/>
    </source>
</evidence>
<dbReference type="PROSITE" id="PS50893">
    <property type="entry name" value="ABC_TRANSPORTER_2"/>
    <property type="match status" value="1"/>
</dbReference>
<keyword evidence="12" id="KW-1185">Reference proteome</keyword>
<dbReference type="SMART" id="SM00382">
    <property type="entry name" value="AAA"/>
    <property type="match status" value="1"/>
</dbReference>
<evidence type="ECO:0000256" key="8">
    <source>
        <dbReference type="ARBA" id="ARBA00023065"/>
    </source>
</evidence>
<dbReference type="EMBL" id="JACRSR010000002">
    <property type="protein sequence ID" value="MBC8531723.1"/>
    <property type="molecule type" value="Genomic_DNA"/>
</dbReference>
<dbReference type="GO" id="GO:0005524">
    <property type="term" value="F:ATP binding"/>
    <property type="evidence" value="ECO:0007669"/>
    <property type="project" value="UniProtKB-KW"/>
</dbReference>
<dbReference type="GO" id="GO:0005886">
    <property type="term" value="C:plasma membrane"/>
    <property type="evidence" value="ECO:0007669"/>
    <property type="project" value="UniProtKB-SubCell"/>
</dbReference>
<evidence type="ECO:0000256" key="2">
    <source>
        <dbReference type="ARBA" id="ARBA00022448"/>
    </source>
</evidence>
<keyword evidence="7" id="KW-0408">Iron</keyword>
<dbReference type="InterPro" id="IPR003439">
    <property type="entry name" value="ABC_transporter-like_ATP-bd"/>
</dbReference>
<dbReference type="PANTHER" id="PTHR42771:SF2">
    <property type="entry name" value="IRON(3+)-HYDROXAMATE IMPORT ATP-BINDING PROTEIN FHUC"/>
    <property type="match status" value="1"/>
</dbReference>
<dbReference type="Gene3D" id="3.40.50.300">
    <property type="entry name" value="P-loop containing nucleotide triphosphate hydrolases"/>
    <property type="match status" value="1"/>
</dbReference>
<evidence type="ECO:0000313" key="12">
    <source>
        <dbReference type="Proteomes" id="UP000623172"/>
    </source>
</evidence>
<keyword evidence="8" id="KW-0406">Ion transport</keyword>
<protein>
    <submittedName>
        <fullName evidence="11">ABC transporter ATP-binding protein</fullName>
    </submittedName>
</protein>
<dbReference type="Pfam" id="PF00005">
    <property type="entry name" value="ABC_tran"/>
    <property type="match status" value="1"/>
</dbReference>
<feature type="domain" description="ABC transporter" evidence="10">
    <location>
        <begin position="2"/>
        <end position="236"/>
    </location>
</feature>
<keyword evidence="4" id="KW-0410">Iron transport</keyword>
<keyword evidence="3" id="KW-1003">Cell membrane</keyword>
<dbReference type="RefSeq" id="WP_249316332.1">
    <property type="nucleotide sequence ID" value="NZ_JACRSR010000002.1"/>
</dbReference>
<dbReference type="InterPro" id="IPR051535">
    <property type="entry name" value="Siderophore_ABC-ATPase"/>
</dbReference>
<name>A0A926HQ03_9FIRM</name>
<organism evidence="11 12">
    <name type="scientific">Gehongia tenuis</name>
    <dbReference type="NCBI Taxonomy" id="2763655"/>
    <lineage>
        <taxon>Bacteria</taxon>
        <taxon>Bacillati</taxon>
        <taxon>Bacillota</taxon>
        <taxon>Clostridia</taxon>
        <taxon>Christensenellales</taxon>
        <taxon>Christensenellaceae</taxon>
        <taxon>Gehongia</taxon>
    </lineage>
</organism>
<evidence type="ECO:0000256" key="6">
    <source>
        <dbReference type="ARBA" id="ARBA00022840"/>
    </source>
</evidence>
<dbReference type="CDD" id="cd03214">
    <property type="entry name" value="ABC_Iron-Siderophores_B12_Hemin"/>
    <property type="match status" value="1"/>
</dbReference>
<dbReference type="InterPro" id="IPR027417">
    <property type="entry name" value="P-loop_NTPase"/>
</dbReference>
<keyword evidence="5" id="KW-0547">Nucleotide-binding</keyword>
<evidence type="ECO:0000256" key="1">
    <source>
        <dbReference type="ARBA" id="ARBA00004202"/>
    </source>
</evidence>
<dbReference type="SUPFAM" id="SSF52540">
    <property type="entry name" value="P-loop containing nucleoside triphosphate hydrolases"/>
    <property type="match status" value="1"/>
</dbReference>
<evidence type="ECO:0000256" key="5">
    <source>
        <dbReference type="ARBA" id="ARBA00022741"/>
    </source>
</evidence>
<reference evidence="11" key="1">
    <citation type="submission" date="2020-08" db="EMBL/GenBank/DDBJ databases">
        <title>Genome public.</title>
        <authorList>
            <person name="Liu C."/>
            <person name="Sun Q."/>
        </authorList>
    </citation>
    <scope>NUCLEOTIDE SEQUENCE</scope>
    <source>
        <strain evidence="11">NSJ-53</strain>
    </source>
</reference>
<dbReference type="AlphaFoldDB" id="A0A926HQ03"/>
<comment type="subcellular location">
    <subcellularLocation>
        <location evidence="1">Cell membrane</location>
        <topology evidence="1">Peripheral membrane protein</topology>
    </subcellularLocation>
</comment>
<dbReference type="Proteomes" id="UP000623172">
    <property type="component" value="Unassembled WGS sequence"/>
</dbReference>
<evidence type="ECO:0000313" key="11">
    <source>
        <dbReference type="EMBL" id="MBC8531723.1"/>
    </source>
</evidence>
<dbReference type="GO" id="GO:0006826">
    <property type="term" value="P:iron ion transport"/>
    <property type="evidence" value="ECO:0007669"/>
    <property type="project" value="UniProtKB-KW"/>
</dbReference>
<evidence type="ECO:0000256" key="7">
    <source>
        <dbReference type="ARBA" id="ARBA00023004"/>
    </source>
</evidence>
<dbReference type="InterPro" id="IPR003593">
    <property type="entry name" value="AAA+_ATPase"/>
</dbReference>